<dbReference type="KEGG" id="slom:PXH66_22125"/>
<accession>A0AAE9ZVQ7</accession>
<evidence type="ECO:0008006" key="3">
    <source>
        <dbReference type="Google" id="ProtNLM"/>
    </source>
</evidence>
<dbReference type="EMBL" id="CP119075">
    <property type="protein sequence ID" value="WED65056.1"/>
    <property type="molecule type" value="Genomic_DNA"/>
</dbReference>
<dbReference type="InterPro" id="IPR036237">
    <property type="entry name" value="Xyl_isomerase-like_sf"/>
</dbReference>
<keyword evidence="2" id="KW-1185">Reference proteome</keyword>
<name>A0AAE9ZVQ7_9BACT</name>
<dbReference type="RefSeq" id="WP_330929442.1">
    <property type="nucleotide sequence ID" value="NZ_CP119075.1"/>
</dbReference>
<dbReference type="AlphaFoldDB" id="A0AAE9ZVQ7"/>
<dbReference type="SUPFAM" id="SSF51658">
    <property type="entry name" value="Xylose isomerase-like"/>
    <property type="match status" value="1"/>
</dbReference>
<evidence type="ECO:0000313" key="1">
    <source>
        <dbReference type="EMBL" id="WED65056.1"/>
    </source>
</evidence>
<organism evidence="1 2">
    <name type="scientific">Synoicihabitans lomoniglobus</name>
    <dbReference type="NCBI Taxonomy" id="2909285"/>
    <lineage>
        <taxon>Bacteria</taxon>
        <taxon>Pseudomonadati</taxon>
        <taxon>Verrucomicrobiota</taxon>
        <taxon>Opitutia</taxon>
        <taxon>Opitutales</taxon>
        <taxon>Opitutaceae</taxon>
        <taxon>Synoicihabitans</taxon>
    </lineage>
</organism>
<evidence type="ECO:0000313" key="2">
    <source>
        <dbReference type="Proteomes" id="UP001218638"/>
    </source>
</evidence>
<dbReference type="Proteomes" id="UP001218638">
    <property type="component" value="Chromosome"/>
</dbReference>
<dbReference type="Gene3D" id="3.20.20.150">
    <property type="entry name" value="Divalent-metal-dependent TIM barrel enzymes"/>
    <property type="match status" value="1"/>
</dbReference>
<protein>
    <recommendedName>
        <fullName evidence="3">Xylose isomerase</fullName>
    </recommendedName>
</protein>
<gene>
    <name evidence="1" type="ORF">PXH66_22125</name>
</gene>
<proteinExistence type="predicted"/>
<sequence length="277" mass="31207">MTANLWTLEGHPATGMKWSLAQKVKAVKDAGFDAVTAPPTPELAALLRQHRLRYLGFFSSSDLQEIPGRMAEQCEAGAEVVNVQLGDDFTPAAETLALALAVRQESRRCGIYTAIEVHRDTATETPEKTYQLADAYERATGEFLPVTWDHSHFAVVKHLKPHLYTEVLLQRSELIETARLMHLRPFNGQHAQVPVMDLQGQVTVEFRQWLQFADTLLARWLAGPRPGDELWVCPEIGPVGVHGYNLSVFPKSWDQAVRCAEVLRRRWTRLIAETSRT</sequence>
<reference evidence="1" key="1">
    <citation type="submission" date="2023-03" db="EMBL/GenBank/DDBJ databases">
        <title>Lomoglobus Profundus gen. nov., sp. nov., a novel member of the phylum Verrucomicrobia, isolated from deep-marine sediment of South China Sea.</title>
        <authorList>
            <person name="Ahmad T."/>
            <person name="Ishaq S.E."/>
            <person name="Wang F."/>
        </authorList>
    </citation>
    <scope>NUCLEOTIDE SEQUENCE</scope>
    <source>
        <strain evidence="1">LMO-M01</strain>
    </source>
</reference>